<organism evidence="2 3">
    <name type="scientific">Armillaria ostoyae</name>
    <name type="common">Armillaria root rot fungus</name>
    <dbReference type="NCBI Taxonomy" id="47428"/>
    <lineage>
        <taxon>Eukaryota</taxon>
        <taxon>Fungi</taxon>
        <taxon>Dikarya</taxon>
        <taxon>Basidiomycota</taxon>
        <taxon>Agaricomycotina</taxon>
        <taxon>Agaricomycetes</taxon>
        <taxon>Agaricomycetidae</taxon>
        <taxon>Agaricales</taxon>
        <taxon>Marasmiineae</taxon>
        <taxon>Physalacriaceae</taxon>
        <taxon>Armillaria</taxon>
    </lineage>
</organism>
<gene>
    <name evidence="2" type="ORF">ARMOST_17688</name>
</gene>
<reference evidence="3" key="1">
    <citation type="journal article" date="2017" name="Nat. Ecol. Evol.">
        <title>Genome expansion and lineage-specific genetic innovations in the forest pathogenic fungi Armillaria.</title>
        <authorList>
            <person name="Sipos G."/>
            <person name="Prasanna A.N."/>
            <person name="Walter M.C."/>
            <person name="O'Connor E."/>
            <person name="Balint B."/>
            <person name="Krizsan K."/>
            <person name="Kiss B."/>
            <person name="Hess J."/>
            <person name="Varga T."/>
            <person name="Slot J."/>
            <person name="Riley R."/>
            <person name="Boka B."/>
            <person name="Rigling D."/>
            <person name="Barry K."/>
            <person name="Lee J."/>
            <person name="Mihaltcheva S."/>
            <person name="LaButti K."/>
            <person name="Lipzen A."/>
            <person name="Waldron R."/>
            <person name="Moloney N.M."/>
            <person name="Sperisen C."/>
            <person name="Kredics L."/>
            <person name="Vagvoelgyi C."/>
            <person name="Patrignani A."/>
            <person name="Fitzpatrick D."/>
            <person name="Nagy I."/>
            <person name="Doyle S."/>
            <person name="Anderson J.B."/>
            <person name="Grigoriev I.V."/>
            <person name="Gueldener U."/>
            <person name="Muensterkoetter M."/>
            <person name="Nagy L.G."/>
        </authorList>
    </citation>
    <scope>NUCLEOTIDE SEQUENCE [LARGE SCALE GENOMIC DNA]</scope>
    <source>
        <strain evidence="3">C18/9</strain>
    </source>
</reference>
<name>A0A284RZP2_ARMOS</name>
<accession>A0A284RZP2</accession>
<keyword evidence="3" id="KW-1185">Reference proteome</keyword>
<evidence type="ECO:0000313" key="3">
    <source>
        <dbReference type="Proteomes" id="UP000219338"/>
    </source>
</evidence>
<dbReference type="EMBL" id="FUEG01000023">
    <property type="protein sequence ID" value="SJL14232.1"/>
    <property type="molecule type" value="Genomic_DNA"/>
</dbReference>
<evidence type="ECO:0000313" key="2">
    <source>
        <dbReference type="EMBL" id="SJL14232.1"/>
    </source>
</evidence>
<dbReference type="OrthoDB" id="2692094at2759"/>
<sequence length="94" mass="10883">MAQLKKNGSKQAACLHPDEKEPLLPGDPAKHYQMSNSRCYPLDLNLWLSDHENDPALNDFIPELKDHILHRLFMHEPNAKITMDHRNSLFIVNN</sequence>
<dbReference type="AlphaFoldDB" id="A0A284RZP2"/>
<evidence type="ECO:0000256" key="1">
    <source>
        <dbReference type="SAM" id="MobiDB-lite"/>
    </source>
</evidence>
<feature type="region of interest" description="Disordered" evidence="1">
    <location>
        <begin position="1"/>
        <end position="30"/>
    </location>
</feature>
<proteinExistence type="predicted"/>
<dbReference type="Proteomes" id="UP000219338">
    <property type="component" value="Unassembled WGS sequence"/>
</dbReference>
<protein>
    <submittedName>
        <fullName evidence="2">Uncharacterized protein</fullName>
    </submittedName>
</protein>